<gene>
    <name evidence="6" type="ORF">JI741_29945</name>
</gene>
<evidence type="ECO:0000256" key="2">
    <source>
        <dbReference type="ARBA" id="ARBA00022448"/>
    </source>
</evidence>
<keyword evidence="2" id="KW-0813">Transport</keyword>
<dbReference type="InterPro" id="IPR027417">
    <property type="entry name" value="P-loop_NTPase"/>
</dbReference>
<dbReference type="SMART" id="SM00382">
    <property type="entry name" value="AAA"/>
    <property type="match status" value="1"/>
</dbReference>
<evidence type="ECO:0000256" key="4">
    <source>
        <dbReference type="ARBA" id="ARBA00022840"/>
    </source>
</evidence>
<dbReference type="PROSITE" id="PS00211">
    <property type="entry name" value="ABC_TRANSPORTER_1"/>
    <property type="match status" value="1"/>
</dbReference>
<reference evidence="6 7" key="1">
    <citation type="submission" date="2021-01" db="EMBL/GenBank/DDBJ databases">
        <title>Chryseolinea sp. Jin1 Genome sequencing and assembly.</title>
        <authorList>
            <person name="Kim I."/>
        </authorList>
    </citation>
    <scope>NUCLEOTIDE SEQUENCE [LARGE SCALE GENOMIC DNA]</scope>
    <source>
        <strain evidence="6 7">Jin1</strain>
    </source>
</reference>
<dbReference type="SUPFAM" id="SSF52540">
    <property type="entry name" value="P-loop containing nucleoside triphosphate hydrolases"/>
    <property type="match status" value="1"/>
</dbReference>
<dbReference type="EMBL" id="JAERRB010000017">
    <property type="protein sequence ID" value="MBL0745492.1"/>
    <property type="molecule type" value="Genomic_DNA"/>
</dbReference>
<proteinExistence type="inferred from homology"/>
<comment type="similarity">
    <text evidence="1">Belongs to the ABC transporter superfamily.</text>
</comment>
<evidence type="ECO:0000256" key="3">
    <source>
        <dbReference type="ARBA" id="ARBA00022741"/>
    </source>
</evidence>
<dbReference type="InterPro" id="IPR003593">
    <property type="entry name" value="AAA+_ATPase"/>
</dbReference>
<protein>
    <submittedName>
        <fullName evidence="6">ABC transporter ATP-binding protein</fullName>
    </submittedName>
</protein>
<dbReference type="Gene3D" id="3.40.50.300">
    <property type="entry name" value="P-loop containing nucleotide triphosphate hydrolases"/>
    <property type="match status" value="1"/>
</dbReference>
<sequence length="300" mass="33363">MLTLETQNLTHRFTPHDIAVNNVNLRVEHGSIYGFLGPNGAGKTTTLRLVLGLLRKQEGSIRVFGDLFEQSRLEVLRNVGSLIESPSLYGHLTARENLVVLQKVYRCAPGRVDEVLALVGLPHTGRKRVSQFSLGMKQRLAIAVALLPQPALLILDEPTNGLDPNGIIEIRELLKHLNQEWNTTILISSHLLAEIERLVTHVGIINKGTIMFQGTLDALRSKQQQSLQVVLDTSNPDLSQQLLHQQNIAATQHDGKLILPSLPKEHLAAINQQLVHHDIKVFEIGIVKNDLESIFIDLVK</sequence>
<keyword evidence="4 6" id="KW-0067">ATP-binding</keyword>
<evidence type="ECO:0000313" key="6">
    <source>
        <dbReference type="EMBL" id="MBL0745492.1"/>
    </source>
</evidence>
<comment type="caution">
    <text evidence="6">The sequence shown here is derived from an EMBL/GenBank/DDBJ whole genome shotgun (WGS) entry which is preliminary data.</text>
</comment>
<evidence type="ECO:0000259" key="5">
    <source>
        <dbReference type="PROSITE" id="PS50893"/>
    </source>
</evidence>
<keyword evidence="3" id="KW-0547">Nucleotide-binding</keyword>
<dbReference type="InterPro" id="IPR017871">
    <property type="entry name" value="ABC_transporter-like_CS"/>
</dbReference>
<keyword evidence="7" id="KW-1185">Reference proteome</keyword>
<dbReference type="Pfam" id="PF00005">
    <property type="entry name" value="ABC_tran"/>
    <property type="match status" value="1"/>
</dbReference>
<dbReference type="GO" id="GO:0005524">
    <property type="term" value="F:ATP binding"/>
    <property type="evidence" value="ECO:0007669"/>
    <property type="project" value="UniProtKB-KW"/>
</dbReference>
<dbReference type="PANTHER" id="PTHR43335:SF4">
    <property type="entry name" value="ABC TRANSPORTER, ATP-BINDING PROTEIN"/>
    <property type="match status" value="1"/>
</dbReference>
<dbReference type="Proteomes" id="UP000613030">
    <property type="component" value="Unassembled WGS sequence"/>
</dbReference>
<evidence type="ECO:0000313" key="7">
    <source>
        <dbReference type="Proteomes" id="UP000613030"/>
    </source>
</evidence>
<organism evidence="6 7">
    <name type="scientific">Chryseolinea lacunae</name>
    <dbReference type="NCBI Taxonomy" id="2801331"/>
    <lineage>
        <taxon>Bacteria</taxon>
        <taxon>Pseudomonadati</taxon>
        <taxon>Bacteroidota</taxon>
        <taxon>Cytophagia</taxon>
        <taxon>Cytophagales</taxon>
        <taxon>Fulvivirgaceae</taxon>
        <taxon>Chryseolinea</taxon>
    </lineage>
</organism>
<accession>A0ABS1L3I1</accession>
<dbReference type="PROSITE" id="PS50893">
    <property type="entry name" value="ABC_TRANSPORTER_2"/>
    <property type="match status" value="1"/>
</dbReference>
<name>A0ABS1L3I1_9BACT</name>
<evidence type="ECO:0000256" key="1">
    <source>
        <dbReference type="ARBA" id="ARBA00005417"/>
    </source>
</evidence>
<dbReference type="PANTHER" id="PTHR43335">
    <property type="entry name" value="ABC TRANSPORTER, ATP-BINDING PROTEIN"/>
    <property type="match status" value="1"/>
</dbReference>
<dbReference type="RefSeq" id="WP_202015951.1">
    <property type="nucleotide sequence ID" value="NZ_JAERRB010000017.1"/>
</dbReference>
<feature type="domain" description="ABC transporter" evidence="5">
    <location>
        <begin position="4"/>
        <end position="232"/>
    </location>
</feature>
<dbReference type="InterPro" id="IPR003439">
    <property type="entry name" value="ABC_transporter-like_ATP-bd"/>
</dbReference>